<keyword evidence="5" id="KW-0812">Transmembrane</keyword>
<comment type="similarity">
    <text evidence="2">Belongs to the outer membrane factor (OMF) (TC 1.B.17) family.</text>
</comment>
<dbReference type="InterPro" id="IPR051906">
    <property type="entry name" value="TolC-like"/>
</dbReference>
<comment type="subcellular location">
    <subcellularLocation>
        <location evidence="1">Cell outer membrane</location>
    </subcellularLocation>
</comment>
<dbReference type="EMBL" id="CP010554">
    <property type="protein sequence ID" value="AJP48579.1"/>
    <property type="molecule type" value="Genomic_DNA"/>
</dbReference>
<evidence type="ECO:0000256" key="5">
    <source>
        <dbReference type="ARBA" id="ARBA00022692"/>
    </source>
</evidence>
<keyword evidence="4" id="KW-1134">Transmembrane beta strand</keyword>
<evidence type="ECO:0000313" key="10">
    <source>
        <dbReference type="Proteomes" id="UP000061603"/>
    </source>
</evidence>
<evidence type="ECO:0000313" key="9">
    <source>
        <dbReference type="EMBL" id="AJP48579.1"/>
    </source>
</evidence>
<dbReference type="GO" id="GO:0015288">
    <property type="term" value="F:porin activity"/>
    <property type="evidence" value="ECO:0007669"/>
    <property type="project" value="TreeGrafter"/>
</dbReference>
<keyword evidence="7" id="KW-0998">Cell outer membrane</keyword>
<evidence type="ECO:0000256" key="8">
    <source>
        <dbReference type="SAM" id="Coils"/>
    </source>
</evidence>
<dbReference type="Gene3D" id="1.20.1600.10">
    <property type="entry name" value="Outer membrane efflux proteins (OEP)"/>
    <property type="match status" value="1"/>
</dbReference>
<proteinExistence type="inferred from homology"/>
<dbReference type="GO" id="GO:0015562">
    <property type="term" value="F:efflux transmembrane transporter activity"/>
    <property type="evidence" value="ECO:0007669"/>
    <property type="project" value="InterPro"/>
</dbReference>
<evidence type="ECO:0000256" key="7">
    <source>
        <dbReference type="ARBA" id="ARBA00023237"/>
    </source>
</evidence>
<dbReference type="Proteomes" id="UP000061603">
    <property type="component" value="Chromosome"/>
</dbReference>
<keyword evidence="8" id="KW-0175">Coiled coil</keyword>
<dbReference type="InterPro" id="IPR003423">
    <property type="entry name" value="OMP_efflux"/>
</dbReference>
<dbReference type="GO" id="GO:0009279">
    <property type="term" value="C:cell outer membrane"/>
    <property type="evidence" value="ECO:0007669"/>
    <property type="project" value="UniProtKB-SubCell"/>
</dbReference>
<protein>
    <submittedName>
        <fullName evidence="9">Transporter</fullName>
    </submittedName>
</protein>
<dbReference type="KEGG" id="rbu:PG1C_09255"/>
<dbReference type="AlphaFoldDB" id="A0A0C5JA73"/>
<evidence type="ECO:0000256" key="2">
    <source>
        <dbReference type="ARBA" id="ARBA00007613"/>
    </source>
</evidence>
<evidence type="ECO:0000256" key="3">
    <source>
        <dbReference type="ARBA" id="ARBA00022448"/>
    </source>
</evidence>
<reference evidence="9 10" key="1">
    <citation type="journal article" date="2015" name="Genome Announc.">
        <title>Complete Genome Sequence of a Novel Bacterium within the Family Rhodocyclaceae That Degrades Polycyclic Aromatic Hydrocarbons.</title>
        <authorList>
            <person name="Singleton D.R."/>
            <person name="Dickey A.N."/>
            <person name="Scholl E.H."/>
            <person name="Wright F.A."/>
            <person name="Aitken M.D."/>
        </authorList>
    </citation>
    <scope>NUCLEOTIDE SEQUENCE [LARGE SCALE GENOMIC DNA]</scope>
    <source>
        <strain evidence="10">PG1-Ca6</strain>
    </source>
</reference>
<dbReference type="PANTHER" id="PTHR30026">
    <property type="entry name" value="OUTER MEMBRANE PROTEIN TOLC"/>
    <property type="match status" value="1"/>
</dbReference>
<keyword evidence="3" id="KW-0813">Transport</keyword>
<dbReference type="HOGENOM" id="CLU_012817_15_1_4"/>
<keyword evidence="6" id="KW-0472">Membrane</keyword>
<dbReference type="SUPFAM" id="SSF56954">
    <property type="entry name" value="Outer membrane efflux proteins (OEP)"/>
    <property type="match status" value="1"/>
</dbReference>
<dbReference type="PATRIC" id="fig|1565605.3.peg.1966"/>
<evidence type="ECO:0000256" key="4">
    <source>
        <dbReference type="ARBA" id="ARBA00022452"/>
    </source>
</evidence>
<evidence type="ECO:0000256" key="1">
    <source>
        <dbReference type="ARBA" id="ARBA00004442"/>
    </source>
</evidence>
<evidence type="ECO:0000256" key="6">
    <source>
        <dbReference type="ARBA" id="ARBA00023136"/>
    </source>
</evidence>
<gene>
    <name evidence="9" type="ORF">PG1C_09255</name>
</gene>
<feature type="coiled-coil region" evidence="8">
    <location>
        <begin position="202"/>
        <end position="229"/>
    </location>
</feature>
<dbReference type="STRING" id="1565605.PG1C_09255"/>
<name>A0A0C5JA73_9PROT</name>
<sequence length="444" mass="49709">MKWLLRAYSCRTPALTAFSRPSRRLLLAMLSGCLLTFSVMASDLNSSLTLDQALRLAQERSRQLKAQDAMASAARDMAVAAGQRPDPTLKAGINNLPIDGPDRYNVTRDFMTMRSVGVAQEFTREDKLKARAARFDREAEAAEAGHALALSNLQRDTAMAWLDRYYQERMREVLVSQRDEAKLQIEAADAAYRGGKGSQADVFAARAAVAQIEDRIAQTERQIATAKIQLARWIGDNATQPLGTLPALDTVRLNPADLETRLAHHPQIAMMVKQEEMAQADAQLARANKQSDWSAEVMYSQRGPAYSNMISFNVSIPLQWDQEHRQDRDVAAKVALAEQMRAEREEASREHVAEDLSMLQEWQSNRERLIRYDASLIPLAEQRTQASIAAYRGSSGTLGAVLDARRSEIDTRMERLRLDMDTARLWAQLNYLIPAGHDEAPPSQ</sequence>
<dbReference type="RefSeq" id="WP_237218134.1">
    <property type="nucleotide sequence ID" value="NZ_CP010554.1"/>
</dbReference>
<dbReference type="GO" id="GO:1990281">
    <property type="term" value="C:efflux pump complex"/>
    <property type="evidence" value="ECO:0007669"/>
    <property type="project" value="TreeGrafter"/>
</dbReference>
<accession>A0A0C5JA73</accession>
<dbReference type="PANTHER" id="PTHR30026:SF21">
    <property type="entry name" value="SLR1270 PROTEIN"/>
    <property type="match status" value="1"/>
</dbReference>
<keyword evidence="10" id="KW-1185">Reference proteome</keyword>
<dbReference type="Pfam" id="PF02321">
    <property type="entry name" value="OEP"/>
    <property type="match status" value="1"/>
</dbReference>
<organism evidence="9 10">
    <name type="scientific">Rugosibacter aromaticivorans</name>
    <dbReference type="NCBI Taxonomy" id="1565605"/>
    <lineage>
        <taxon>Bacteria</taxon>
        <taxon>Pseudomonadati</taxon>
        <taxon>Pseudomonadota</taxon>
        <taxon>Betaproteobacteria</taxon>
        <taxon>Nitrosomonadales</taxon>
        <taxon>Sterolibacteriaceae</taxon>
        <taxon>Rugosibacter</taxon>
    </lineage>
</organism>